<keyword evidence="2" id="KW-1185">Reference proteome</keyword>
<organism evidence="1 2">
    <name type="scientific">Pedobacter westerhofensis</name>
    <dbReference type="NCBI Taxonomy" id="425512"/>
    <lineage>
        <taxon>Bacteria</taxon>
        <taxon>Pseudomonadati</taxon>
        <taxon>Bacteroidota</taxon>
        <taxon>Sphingobacteriia</taxon>
        <taxon>Sphingobacteriales</taxon>
        <taxon>Sphingobacteriaceae</taxon>
        <taxon>Pedobacter</taxon>
    </lineage>
</organism>
<gene>
    <name evidence="1" type="ORF">SAMN06265348_102334</name>
</gene>
<dbReference type="RefSeq" id="WP_142527001.1">
    <property type="nucleotide sequence ID" value="NZ_CBCSJO010000003.1"/>
</dbReference>
<protein>
    <submittedName>
        <fullName evidence="1">Uncharacterized protein</fullName>
    </submittedName>
</protein>
<proteinExistence type="predicted"/>
<dbReference type="AlphaFoldDB" id="A0A521BIY5"/>
<sequence>MKLSFGTQIKDQPNYFLEKIWKGLLNGPGDLEESYFNYLGRYIAKFGKSWDGDKFTEFFEPKIHTIRRDPDNQWVPGMDIQLVVNLNTIEEFQFAPTLKCQSVQRIHIDYSRLVNPFGPAVFIDYQLLDKPALAKMVRNDGFPTVADFLMYFNEDFTGNLVHWTPLRYE</sequence>
<name>A0A521BIY5_9SPHI</name>
<dbReference type="EMBL" id="FXTN01000002">
    <property type="protein sequence ID" value="SMO47052.1"/>
    <property type="molecule type" value="Genomic_DNA"/>
</dbReference>
<dbReference type="OrthoDB" id="883020at2"/>
<evidence type="ECO:0000313" key="2">
    <source>
        <dbReference type="Proteomes" id="UP000320300"/>
    </source>
</evidence>
<reference evidence="1 2" key="1">
    <citation type="submission" date="2017-05" db="EMBL/GenBank/DDBJ databases">
        <authorList>
            <person name="Varghese N."/>
            <person name="Submissions S."/>
        </authorList>
    </citation>
    <scope>NUCLEOTIDE SEQUENCE [LARGE SCALE GENOMIC DNA]</scope>
    <source>
        <strain evidence="1 2">DSM 19036</strain>
    </source>
</reference>
<evidence type="ECO:0000313" key="1">
    <source>
        <dbReference type="EMBL" id="SMO47052.1"/>
    </source>
</evidence>
<accession>A0A521BIY5</accession>
<dbReference type="Proteomes" id="UP000320300">
    <property type="component" value="Unassembled WGS sequence"/>
</dbReference>